<name>A0A1G8IXV0_9FLAO</name>
<proteinExistence type="predicted"/>
<evidence type="ECO:0000313" key="1">
    <source>
        <dbReference type="EMBL" id="SDI23885.1"/>
    </source>
</evidence>
<dbReference type="AlphaFoldDB" id="A0A1G8IXV0"/>
<accession>A0A1G8IXV0</accession>
<reference evidence="2" key="1">
    <citation type="submission" date="2016-10" db="EMBL/GenBank/DDBJ databases">
        <authorList>
            <person name="Varghese N."/>
            <person name="Submissions S."/>
        </authorList>
    </citation>
    <scope>NUCLEOTIDE SEQUENCE [LARGE SCALE GENOMIC DNA]</scope>
    <source>
        <strain evidence="2">DSM 17071</strain>
    </source>
</reference>
<evidence type="ECO:0000313" key="2">
    <source>
        <dbReference type="Proteomes" id="UP000198869"/>
    </source>
</evidence>
<organism evidence="1 2">
    <name type="scientific">Chryseobacterium taeanense</name>
    <dbReference type="NCBI Taxonomy" id="311334"/>
    <lineage>
        <taxon>Bacteria</taxon>
        <taxon>Pseudomonadati</taxon>
        <taxon>Bacteroidota</taxon>
        <taxon>Flavobacteriia</taxon>
        <taxon>Flavobacteriales</taxon>
        <taxon>Weeksellaceae</taxon>
        <taxon>Chryseobacterium group</taxon>
        <taxon>Chryseobacterium</taxon>
    </lineage>
</organism>
<sequence>MKNVIQFFLVAISLSVHAQEGMKKDTIAEKYADIETVTINDKDYDKVNYSYGLKQEINNRLKIGNSPSTYEMGLEFKNNLKQKGRISNVVLFLHKTDPDYKLVDLEINFYKIDALTGKPQERLNTKQIIYTPKNKKRTNVKINVENYHIPFPEEGVLVAVRWLHDGIKDKDIGPSVRLTTYKEILTYTRYDEKIGWGAFSLSRKPGIYTNLMMGLEVYIKKRKDIRE</sequence>
<dbReference type="Proteomes" id="UP000198869">
    <property type="component" value="Unassembled WGS sequence"/>
</dbReference>
<dbReference type="EMBL" id="FNDW01000005">
    <property type="protein sequence ID" value="SDI23885.1"/>
    <property type="molecule type" value="Genomic_DNA"/>
</dbReference>
<dbReference type="RefSeq" id="WP_089857469.1">
    <property type="nucleotide sequence ID" value="NZ_FNDW01000005.1"/>
</dbReference>
<gene>
    <name evidence="1" type="ORF">SAMN05421846_105149</name>
</gene>
<dbReference type="OrthoDB" id="914976at2"/>
<protein>
    <submittedName>
        <fullName evidence="1">Uncharacterized protein</fullName>
    </submittedName>
</protein>
<keyword evidence="2" id="KW-1185">Reference proteome</keyword>